<dbReference type="InterPro" id="IPR052796">
    <property type="entry name" value="Nod_factor_sulfotransferase"/>
</dbReference>
<dbReference type="Proteomes" id="UP000652761">
    <property type="component" value="Unassembled WGS sequence"/>
</dbReference>
<dbReference type="PANTHER" id="PTHR32175:SF26">
    <property type="entry name" value="PROTEIN, PUTATIVE, EXPRESSED-RELATED"/>
    <property type="match status" value="1"/>
</dbReference>
<dbReference type="OrthoDB" id="774941at2759"/>
<proteinExistence type="predicted"/>
<dbReference type="InterPro" id="IPR027417">
    <property type="entry name" value="P-loop_NTPase"/>
</dbReference>
<evidence type="ECO:0000313" key="2">
    <source>
        <dbReference type="Proteomes" id="UP000652761"/>
    </source>
</evidence>
<reference evidence="1" key="1">
    <citation type="submission" date="2017-07" db="EMBL/GenBank/DDBJ databases">
        <title>Taro Niue Genome Assembly and Annotation.</title>
        <authorList>
            <person name="Atibalentja N."/>
            <person name="Keating K."/>
            <person name="Fields C.J."/>
        </authorList>
    </citation>
    <scope>NUCLEOTIDE SEQUENCE</scope>
    <source>
        <strain evidence="1">Niue_2</strain>
        <tissue evidence="1">Leaf</tissue>
    </source>
</reference>
<dbReference type="Gene3D" id="3.40.50.300">
    <property type="entry name" value="P-loop containing nucleotide triphosphate hydrolases"/>
    <property type="match status" value="1"/>
</dbReference>
<gene>
    <name evidence="1" type="ORF">Taro_053195</name>
</gene>
<name>A0A843XKK3_COLES</name>
<comment type="caution">
    <text evidence="1">The sequence shown here is derived from an EMBL/GenBank/DDBJ whole genome shotgun (WGS) entry which is preliminary data.</text>
</comment>
<organism evidence="1 2">
    <name type="scientific">Colocasia esculenta</name>
    <name type="common">Wild taro</name>
    <name type="synonym">Arum esculentum</name>
    <dbReference type="NCBI Taxonomy" id="4460"/>
    <lineage>
        <taxon>Eukaryota</taxon>
        <taxon>Viridiplantae</taxon>
        <taxon>Streptophyta</taxon>
        <taxon>Embryophyta</taxon>
        <taxon>Tracheophyta</taxon>
        <taxon>Spermatophyta</taxon>
        <taxon>Magnoliopsida</taxon>
        <taxon>Liliopsida</taxon>
        <taxon>Araceae</taxon>
        <taxon>Aroideae</taxon>
        <taxon>Colocasieae</taxon>
        <taxon>Colocasia</taxon>
    </lineage>
</organism>
<dbReference type="PANTHER" id="PTHR32175">
    <property type="entry name" value="PROTEIN, PUTATIVE, EXPRESSED-RELATED"/>
    <property type="match status" value="1"/>
</dbReference>
<dbReference type="EMBL" id="NMUH01009557">
    <property type="protein sequence ID" value="MQM20179.1"/>
    <property type="molecule type" value="Genomic_DNA"/>
</dbReference>
<dbReference type="AlphaFoldDB" id="A0A843XKK3"/>
<evidence type="ECO:0000313" key="1">
    <source>
        <dbReference type="EMBL" id="MQM20179.1"/>
    </source>
</evidence>
<accession>A0A843XKK3</accession>
<protein>
    <recommendedName>
        <fullName evidence="3">Sulfotransferase</fullName>
    </recommendedName>
</protein>
<keyword evidence="2" id="KW-1185">Reference proteome</keyword>
<evidence type="ECO:0008006" key="3">
    <source>
        <dbReference type="Google" id="ProtNLM"/>
    </source>
</evidence>
<sequence length="177" mass="20741">MAEFGFCVEGVLKYHNDIVDYFNRRGVSGIFLMRKNLLHRMISILANTYDQDMKQLNGTHKSHVHSREEADVLAHYKPKINVTSLLSDLTRTEEMAADALEYFKSTRHIILYYEDIVNNETKLMDVQDFLKVPQRKLVSRQVKIHTRPLSEQVENWKDVYNVLKETKYSSFLGQEVA</sequence>